<evidence type="ECO:0000313" key="5">
    <source>
        <dbReference type="Proteomes" id="UP000266673"/>
    </source>
</evidence>
<keyword evidence="1" id="KW-0863">Zinc-finger</keyword>
<feature type="domain" description="CCHC-type" evidence="3">
    <location>
        <begin position="282"/>
        <end position="297"/>
    </location>
</feature>
<keyword evidence="5" id="KW-1185">Reference proteome</keyword>
<dbReference type="SUPFAM" id="SSF57756">
    <property type="entry name" value="Retrovirus zinc finger-like domains"/>
    <property type="match status" value="1"/>
</dbReference>
<keyword evidence="1" id="KW-0862">Zinc</keyword>
<dbReference type="Proteomes" id="UP000266673">
    <property type="component" value="Unassembled WGS sequence"/>
</dbReference>
<gene>
    <name evidence="4" type="ORF">C2G38_2217508</name>
</gene>
<dbReference type="Gene3D" id="2.40.70.10">
    <property type="entry name" value="Acid Proteases"/>
    <property type="match status" value="1"/>
</dbReference>
<evidence type="ECO:0000256" key="1">
    <source>
        <dbReference type="PROSITE-ProRule" id="PRU00047"/>
    </source>
</evidence>
<dbReference type="GO" id="GO:0003676">
    <property type="term" value="F:nucleic acid binding"/>
    <property type="evidence" value="ECO:0007669"/>
    <property type="project" value="InterPro"/>
</dbReference>
<dbReference type="PROSITE" id="PS50158">
    <property type="entry name" value="ZF_CCHC"/>
    <property type="match status" value="1"/>
</dbReference>
<accession>A0A397UG50</accession>
<feature type="region of interest" description="Disordered" evidence="2">
    <location>
        <begin position="615"/>
        <end position="704"/>
    </location>
</feature>
<evidence type="ECO:0000256" key="2">
    <source>
        <dbReference type="SAM" id="MobiDB-lite"/>
    </source>
</evidence>
<feature type="compositionally biased region" description="Acidic residues" evidence="2">
    <location>
        <begin position="326"/>
        <end position="351"/>
    </location>
</feature>
<reference evidence="4 5" key="1">
    <citation type="submission" date="2018-06" db="EMBL/GenBank/DDBJ databases">
        <title>Comparative genomics reveals the genomic features of Rhizophagus irregularis, R. cerebriforme, R. diaphanum and Gigaspora rosea, and their symbiotic lifestyle signature.</title>
        <authorList>
            <person name="Morin E."/>
            <person name="San Clemente H."/>
            <person name="Chen E.C.H."/>
            <person name="De La Providencia I."/>
            <person name="Hainaut M."/>
            <person name="Kuo A."/>
            <person name="Kohler A."/>
            <person name="Murat C."/>
            <person name="Tang N."/>
            <person name="Roy S."/>
            <person name="Loubradou J."/>
            <person name="Henrissat B."/>
            <person name="Grigoriev I.V."/>
            <person name="Corradi N."/>
            <person name="Roux C."/>
            <person name="Martin F.M."/>
        </authorList>
    </citation>
    <scope>NUCLEOTIDE SEQUENCE [LARGE SCALE GENOMIC DNA]</scope>
    <source>
        <strain evidence="4 5">DAOM 194757</strain>
    </source>
</reference>
<dbReference type="STRING" id="44941.A0A397UG50"/>
<evidence type="ECO:0000259" key="3">
    <source>
        <dbReference type="PROSITE" id="PS50158"/>
    </source>
</evidence>
<dbReference type="GO" id="GO:0008270">
    <property type="term" value="F:zinc ion binding"/>
    <property type="evidence" value="ECO:0007669"/>
    <property type="project" value="UniProtKB-KW"/>
</dbReference>
<dbReference type="InterPro" id="IPR001878">
    <property type="entry name" value="Znf_CCHC"/>
</dbReference>
<dbReference type="InterPro" id="IPR036875">
    <property type="entry name" value="Znf_CCHC_sf"/>
</dbReference>
<feature type="compositionally biased region" description="Polar residues" evidence="2">
    <location>
        <begin position="618"/>
        <end position="658"/>
    </location>
</feature>
<protein>
    <recommendedName>
        <fullName evidence="3">CCHC-type domain-containing protein</fullName>
    </recommendedName>
</protein>
<dbReference type="CDD" id="cd00303">
    <property type="entry name" value="retropepsin_like"/>
    <property type="match status" value="1"/>
</dbReference>
<dbReference type="OrthoDB" id="2430591at2759"/>
<proteinExistence type="predicted"/>
<name>A0A397UG50_9GLOM</name>
<feature type="region of interest" description="Disordered" evidence="2">
    <location>
        <begin position="323"/>
        <end position="351"/>
    </location>
</feature>
<keyword evidence="1" id="KW-0479">Metal-binding</keyword>
<dbReference type="InterPro" id="IPR021109">
    <property type="entry name" value="Peptidase_aspartic_dom_sf"/>
</dbReference>
<comment type="caution">
    <text evidence="4">The sequence shown here is derived from an EMBL/GenBank/DDBJ whole genome shotgun (WGS) entry which is preliminary data.</text>
</comment>
<sequence>MATLTDVMSSLSPLIAQIPQYIGQEPPDEYYNKIVQVFAYGSALAVAGFNDAVKAEILKSKMSGKYTPVPAEYPAGTNIDTPARFLAWLKHKYHEETLGSRNASLSRLAQEKFNPTDTPQTYEDRIRLLLLQTPNNNQDALAILWTHLPDELFTRVKITNPGDINAFFTTVKDTWLERKPSTFTYNGVNSNSSVPIILSNTIPSENLTIYKKAYDELDFIAQRLGYPDNASRDPDALKNFIEEELYKRLGYANYNIQSKKLYATKNPRARKLTNSKKVERYCSMCGKPGHTKKNCPKVCGAGHFVSKKAKKINNISQYGYISQSQSEDEIEYDQEETSQSESDQENSEIESQETNCFNLKKKIFLESVKYIITRYIPQCPKEVLTKIYTDLSKLFPEMKDSYYSYHLKNYMKKEVDKVWENIIKKYQVILEPLFQACSGSSHELEKVEGSPSSALNFAIKQYQEAQFYRNWLDPLKINFLQIKEPNNYATISCKVHDLEIPHALLDTGSDGSHISENIANHFIKYFGLKIDRKKVYRLTGAVGEKQSIGSFSDIPVTIGSGNDTLIVSDEFSVLPTEKDSNGNDISLFILGTRWQHRAGWEPIVKALNKNCKKVDKQISPTSNRVSPTSNQVSPTSNRVSPTSNRVSSTSNQVSPTSDQKLKQYPWADNPPPKICSSPAYARATNTSNDPDRIETDSNATIEQNPPCKLYNRAYSSGKRPITVSPKVSFDRARSCLFAVHEILLAPLPSVPQHIDPDFLFDRLPDEYFESLLVPLPENLHPSVRDLFPITDRDILSHLNGEQKLCESSDEGVKQSEFTPFTTIYKNDL</sequence>
<dbReference type="AlphaFoldDB" id="A0A397UG50"/>
<dbReference type="EMBL" id="QKWP01001841">
    <property type="protein sequence ID" value="RIB06283.1"/>
    <property type="molecule type" value="Genomic_DNA"/>
</dbReference>
<organism evidence="4 5">
    <name type="scientific">Gigaspora rosea</name>
    <dbReference type="NCBI Taxonomy" id="44941"/>
    <lineage>
        <taxon>Eukaryota</taxon>
        <taxon>Fungi</taxon>
        <taxon>Fungi incertae sedis</taxon>
        <taxon>Mucoromycota</taxon>
        <taxon>Glomeromycotina</taxon>
        <taxon>Glomeromycetes</taxon>
        <taxon>Diversisporales</taxon>
        <taxon>Gigasporaceae</taxon>
        <taxon>Gigaspora</taxon>
    </lineage>
</organism>
<evidence type="ECO:0000313" key="4">
    <source>
        <dbReference type="EMBL" id="RIB06283.1"/>
    </source>
</evidence>